<dbReference type="GO" id="GO:0005886">
    <property type="term" value="C:plasma membrane"/>
    <property type="evidence" value="ECO:0007669"/>
    <property type="project" value="UniProtKB-SubCell"/>
</dbReference>
<dbReference type="PRINTS" id="PR00781">
    <property type="entry name" value="LIPOSIGPTASE"/>
</dbReference>
<evidence type="ECO:0000256" key="10">
    <source>
        <dbReference type="RuleBase" id="RU004181"/>
    </source>
</evidence>
<dbReference type="RefSeq" id="WP_071138399.1">
    <property type="nucleotide sequence ID" value="NZ_DUQN01000006.1"/>
</dbReference>
<dbReference type="PANTHER" id="PTHR33695">
    <property type="entry name" value="LIPOPROTEIN SIGNAL PEPTIDASE"/>
    <property type="match status" value="1"/>
</dbReference>
<proteinExistence type="inferred from homology"/>
<reference evidence="11 12" key="1">
    <citation type="submission" date="2016-08" db="EMBL/GenBank/DDBJ databases">
        <authorList>
            <person name="Seilhamer J.J."/>
        </authorList>
    </citation>
    <scope>NUCLEOTIDE SEQUENCE [LARGE SCALE GENOMIC DNA]</scope>
    <source>
        <strain evidence="11">ING2-E5A</strain>
    </source>
</reference>
<dbReference type="Pfam" id="PF01252">
    <property type="entry name" value="Peptidase_A8"/>
    <property type="match status" value="1"/>
</dbReference>
<dbReference type="EMBL" id="LT608328">
    <property type="protein sequence ID" value="SCM59816.1"/>
    <property type="molecule type" value="Genomic_DNA"/>
</dbReference>
<evidence type="ECO:0000256" key="6">
    <source>
        <dbReference type="ARBA" id="ARBA00022801"/>
    </source>
</evidence>
<evidence type="ECO:0000256" key="9">
    <source>
        <dbReference type="HAMAP-Rule" id="MF_00161"/>
    </source>
</evidence>
<dbReference type="GO" id="GO:0006508">
    <property type="term" value="P:proteolysis"/>
    <property type="evidence" value="ECO:0007669"/>
    <property type="project" value="UniProtKB-KW"/>
</dbReference>
<accession>A0A1G4GB90</accession>
<dbReference type="AlphaFoldDB" id="A0A1G4GB90"/>
<feature type="transmembrane region" description="Helical" evidence="9">
    <location>
        <begin position="90"/>
        <end position="110"/>
    </location>
</feature>
<sequence length="228" mass="25755">MNDTTKKGLIAVTVVILVLLVDQVTKIWVKTHMALYDMIHITDWFKIYFVENNGMAFGIEAIGKLFLSLFRIVAVGAIIVYLIRIIRGDYKLGFIACIALVLAGASGNIIDSLFYGSIFQASYPGHVASLVPFGEGYASLLHGKVVDMFYFPLIEGTYPDWIPILGGKDFLFFRFIFNVADSAISVGVVLLLIFYRKTLSYSLLSKEDKERYDREKQEQPEKKIIRES</sequence>
<dbReference type="Proteomes" id="UP000178485">
    <property type="component" value="Chromosome i"/>
</dbReference>
<keyword evidence="8 9" id="KW-0472">Membrane</keyword>
<name>A0A1G4GB90_9BACT</name>
<comment type="caution">
    <text evidence="9">Lacks conserved residue(s) required for the propagation of feature annotation.</text>
</comment>
<dbReference type="STRING" id="1642646.ING2E5A_3024"/>
<dbReference type="PANTHER" id="PTHR33695:SF1">
    <property type="entry name" value="LIPOPROTEIN SIGNAL PEPTIDASE"/>
    <property type="match status" value="1"/>
</dbReference>
<evidence type="ECO:0000256" key="7">
    <source>
        <dbReference type="ARBA" id="ARBA00022989"/>
    </source>
</evidence>
<dbReference type="InterPro" id="IPR001872">
    <property type="entry name" value="Peptidase_A8"/>
</dbReference>
<dbReference type="NCBIfam" id="NF011369">
    <property type="entry name" value="PRK14788.1"/>
    <property type="match status" value="1"/>
</dbReference>
<feature type="active site" evidence="9">
    <location>
        <position position="147"/>
    </location>
</feature>
<evidence type="ECO:0000256" key="3">
    <source>
        <dbReference type="ARBA" id="ARBA00022670"/>
    </source>
</evidence>
<comment type="catalytic activity">
    <reaction evidence="9">
        <text>Release of signal peptides from bacterial membrane prolipoproteins. Hydrolyzes -Xaa-Yaa-Zaa-|-(S,diacylglyceryl)Cys-, in which Xaa is hydrophobic (preferably Leu), and Yaa (Ala or Ser) and Zaa (Gly or Ala) have small, neutral side chains.</text>
        <dbReference type="EC" id="3.4.23.36"/>
    </reaction>
</comment>
<protein>
    <recommendedName>
        <fullName evidence="9">Lipoprotein signal peptidase</fullName>
        <ecNumber evidence="9">3.4.23.36</ecNumber>
    </recommendedName>
    <alternativeName>
        <fullName evidence="9">Prolipoprotein signal peptidase</fullName>
    </alternativeName>
    <alternativeName>
        <fullName evidence="9">Signal peptidase II</fullName>
        <shortName evidence="9">SPase II</shortName>
    </alternativeName>
</protein>
<evidence type="ECO:0000256" key="4">
    <source>
        <dbReference type="ARBA" id="ARBA00022692"/>
    </source>
</evidence>
<dbReference type="GO" id="GO:0004190">
    <property type="term" value="F:aspartic-type endopeptidase activity"/>
    <property type="evidence" value="ECO:0007669"/>
    <property type="project" value="UniProtKB-UniRule"/>
</dbReference>
<keyword evidence="3 9" id="KW-0645">Protease</keyword>
<evidence type="ECO:0000313" key="11">
    <source>
        <dbReference type="EMBL" id="SCM59816.1"/>
    </source>
</evidence>
<dbReference type="HAMAP" id="MF_00161">
    <property type="entry name" value="LspA"/>
    <property type="match status" value="1"/>
</dbReference>
<comment type="similarity">
    <text evidence="1 9 10">Belongs to the peptidase A8 family.</text>
</comment>
<keyword evidence="5 9" id="KW-0064">Aspartyl protease</keyword>
<keyword evidence="12" id="KW-1185">Reference proteome</keyword>
<evidence type="ECO:0000256" key="8">
    <source>
        <dbReference type="ARBA" id="ARBA00023136"/>
    </source>
</evidence>
<feature type="active site" evidence="9">
    <location>
        <position position="181"/>
    </location>
</feature>
<evidence type="ECO:0000256" key="2">
    <source>
        <dbReference type="ARBA" id="ARBA00022475"/>
    </source>
</evidence>
<evidence type="ECO:0000313" key="12">
    <source>
        <dbReference type="Proteomes" id="UP000178485"/>
    </source>
</evidence>
<evidence type="ECO:0000256" key="5">
    <source>
        <dbReference type="ARBA" id="ARBA00022750"/>
    </source>
</evidence>
<keyword evidence="2 9" id="KW-1003">Cell membrane</keyword>
<keyword evidence="7 9" id="KW-1133">Transmembrane helix</keyword>
<keyword evidence="11" id="KW-0449">Lipoprotein</keyword>
<feature type="transmembrane region" description="Helical" evidence="9">
    <location>
        <begin position="65"/>
        <end position="83"/>
    </location>
</feature>
<keyword evidence="4 9" id="KW-0812">Transmembrane</keyword>
<organism evidence="11 12">
    <name type="scientific">Petrimonas mucosa</name>
    <dbReference type="NCBI Taxonomy" id="1642646"/>
    <lineage>
        <taxon>Bacteria</taxon>
        <taxon>Pseudomonadati</taxon>
        <taxon>Bacteroidota</taxon>
        <taxon>Bacteroidia</taxon>
        <taxon>Bacteroidales</taxon>
        <taxon>Dysgonomonadaceae</taxon>
        <taxon>Petrimonas</taxon>
    </lineage>
</organism>
<gene>
    <name evidence="9 11" type="primary">lspA</name>
    <name evidence="11" type="ORF">ING2E5A_3024</name>
</gene>
<keyword evidence="6 9" id="KW-0378">Hydrolase</keyword>
<dbReference type="KEGG" id="pmuc:ING2E5A_3024"/>
<comment type="subcellular location">
    <subcellularLocation>
        <location evidence="9">Cell membrane</location>
        <topology evidence="9">Multi-pass membrane protein</topology>
    </subcellularLocation>
</comment>
<comment type="function">
    <text evidence="9">This protein specifically catalyzes the removal of signal peptides from prolipoproteins.</text>
</comment>
<comment type="pathway">
    <text evidence="9">Protein modification; lipoprotein biosynthesis (signal peptide cleavage).</text>
</comment>
<dbReference type="EC" id="3.4.23.36" evidence="9"/>
<feature type="transmembrane region" description="Helical" evidence="9">
    <location>
        <begin position="171"/>
        <end position="195"/>
    </location>
</feature>
<dbReference type="UniPathway" id="UPA00665"/>
<evidence type="ECO:0000256" key="1">
    <source>
        <dbReference type="ARBA" id="ARBA00006139"/>
    </source>
</evidence>